<evidence type="ECO:0000313" key="1">
    <source>
        <dbReference type="EMBL" id="KAJ4719962.1"/>
    </source>
</evidence>
<name>A0ACC1Y874_MELAZ</name>
<organism evidence="1 2">
    <name type="scientific">Melia azedarach</name>
    <name type="common">Chinaberry tree</name>
    <dbReference type="NCBI Taxonomy" id="155640"/>
    <lineage>
        <taxon>Eukaryota</taxon>
        <taxon>Viridiplantae</taxon>
        <taxon>Streptophyta</taxon>
        <taxon>Embryophyta</taxon>
        <taxon>Tracheophyta</taxon>
        <taxon>Spermatophyta</taxon>
        <taxon>Magnoliopsida</taxon>
        <taxon>eudicotyledons</taxon>
        <taxon>Gunneridae</taxon>
        <taxon>Pentapetalae</taxon>
        <taxon>rosids</taxon>
        <taxon>malvids</taxon>
        <taxon>Sapindales</taxon>
        <taxon>Meliaceae</taxon>
        <taxon>Melia</taxon>
    </lineage>
</organism>
<sequence length="215" mass="24173">MALHQRLITTRKPEDQQNYGYGDKSKPENHDTDKSKPDDYYSKSDVDQSKSEGKFKPENYGYGSTPDTDKSKPEDYYSKSEGKFKPENYGYGSTPNTEKSKPEDNEYISKPNIGNSKSENKSKPKNYGYGSTPKTDESNLDDNEYSSQPENDRHSPKPNPSKTIPGELGKSLPIGIQGLVLCESGPKYHPIQGAVARITCLAIDENQYQRIFLQL</sequence>
<keyword evidence="2" id="KW-1185">Reference proteome</keyword>
<accession>A0ACC1Y874</accession>
<evidence type="ECO:0000313" key="2">
    <source>
        <dbReference type="Proteomes" id="UP001164539"/>
    </source>
</evidence>
<reference evidence="1 2" key="1">
    <citation type="journal article" date="2023" name="Science">
        <title>Complex scaffold remodeling in plant triterpene biosynthesis.</title>
        <authorList>
            <person name="De La Pena R."/>
            <person name="Hodgson H."/>
            <person name="Liu J.C."/>
            <person name="Stephenson M.J."/>
            <person name="Martin A.C."/>
            <person name="Owen C."/>
            <person name="Harkess A."/>
            <person name="Leebens-Mack J."/>
            <person name="Jimenez L.E."/>
            <person name="Osbourn A."/>
            <person name="Sattely E.S."/>
        </authorList>
    </citation>
    <scope>NUCLEOTIDE SEQUENCE [LARGE SCALE GENOMIC DNA]</scope>
    <source>
        <strain evidence="2">cv. JPN11</strain>
        <tissue evidence="1">Leaf</tissue>
    </source>
</reference>
<proteinExistence type="predicted"/>
<protein>
    <submittedName>
        <fullName evidence="1">Pollen Ole e 1 allergen/extensin</fullName>
    </submittedName>
</protein>
<comment type="caution">
    <text evidence="1">The sequence shown here is derived from an EMBL/GenBank/DDBJ whole genome shotgun (WGS) entry which is preliminary data.</text>
</comment>
<dbReference type="EMBL" id="CM051397">
    <property type="protein sequence ID" value="KAJ4719962.1"/>
    <property type="molecule type" value="Genomic_DNA"/>
</dbReference>
<dbReference type="Proteomes" id="UP001164539">
    <property type="component" value="Chromosome 4"/>
</dbReference>
<gene>
    <name evidence="1" type="ORF">OWV82_007867</name>
</gene>